<keyword evidence="2" id="KW-0238">DNA-binding</keyword>
<evidence type="ECO:0000259" key="4">
    <source>
        <dbReference type="PROSITE" id="PS01124"/>
    </source>
</evidence>
<evidence type="ECO:0000313" key="5">
    <source>
        <dbReference type="EMBL" id="MCM6775357.1"/>
    </source>
</evidence>
<dbReference type="GO" id="GO:0003700">
    <property type="term" value="F:DNA-binding transcription factor activity"/>
    <property type="evidence" value="ECO:0007669"/>
    <property type="project" value="InterPro"/>
</dbReference>
<comment type="caution">
    <text evidence="5">The sequence shown here is derived from an EMBL/GenBank/DDBJ whole genome shotgun (WGS) entry which is preliminary data.</text>
</comment>
<keyword evidence="1" id="KW-0805">Transcription regulation</keyword>
<dbReference type="Pfam" id="PF14525">
    <property type="entry name" value="AraC_binding_2"/>
    <property type="match status" value="1"/>
</dbReference>
<organism evidence="5 6">
    <name type="scientific">Nocardia pulmonis</name>
    <dbReference type="NCBI Taxonomy" id="2951408"/>
    <lineage>
        <taxon>Bacteria</taxon>
        <taxon>Bacillati</taxon>
        <taxon>Actinomycetota</taxon>
        <taxon>Actinomycetes</taxon>
        <taxon>Mycobacteriales</taxon>
        <taxon>Nocardiaceae</taxon>
        <taxon>Nocardia</taxon>
    </lineage>
</organism>
<dbReference type="InterPro" id="IPR050204">
    <property type="entry name" value="AraC_XylS_family_regulators"/>
</dbReference>
<reference evidence="5" key="1">
    <citation type="submission" date="2022-06" db="EMBL/GenBank/DDBJ databases">
        <title>Novel species in genus nocardia.</title>
        <authorList>
            <person name="Li F."/>
        </authorList>
    </citation>
    <scope>NUCLEOTIDE SEQUENCE</scope>
    <source>
        <strain evidence="5">CDC141</strain>
    </source>
</reference>
<keyword evidence="3" id="KW-0804">Transcription</keyword>
<dbReference type="AlphaFoldDB" id="A0A9X2IWV8"/>
<dbReference type="InterPro" id="IPR020449">
    <property type="entry name" value="Tscrpt_reg_AraC-type_HTH"/>
</dbReference>
<dbReference type="PANTHER" id="PTHR46796">
    <property type="entry name" value="HTH-TYPE TRANSCRIPTIONAL ACTIVATOR RHAS-RELATED"/>
    <property type="match status" value="1"/>
</dbReference>
<dbReference type="PROSITE" id="PS00041">
    <property type="entry name" value="HTH_ARAC_FAMILY_1"/>
    <property type="match status" value="1"/>
</dbReference>
<dbReference type="PRINTS" id="PR00032">
    <property type="entry name" value="HTHARAC"/>
</dbReference>
<dbReference type="RefSeq" id="WP_251913575.1">
    <property type="nucleotide sequence ID" value="NZ_JAMRXG010000007.1"/>
</dbReference>
<feature type="domain" description="HTH araC/xylS-type" evidence="4">
    <location>
        <begin position="213"/>
        <end position="314"/>
    </location>
</feature>
<dbReference type="SMART" id="SM00342">
    <property type="entry name" value="HTH_ARAC"/>
    <property type="match status" value="1"/>
</dbReference>
<dbReference type="GO" id="GO:0043565">
    <property type="term" value="F:sequence-specific DNA binding"/>
    <property type="evidence" value="ECO:0007669"/>
    <property type="project" value="InterPro"/>
</dbReference>
<dbReference type="InterPro" id="IPR009057">
    <property type="entry name" value="Homeodomain-like_sf"/>
</dbReference>
<dbReference type="InterPro" id="IPR018062">
    <property type="entry name" value="HTH_AraC-typ_CS"/>
</dbReference>
<dbReference type="PANTHER" id="PTHR46796:SF6">
    <property type="entry name" value="ARAC SUBFAMILY"/>
    <property type="match status" value="1"/>
</dbReference>
<protein>
    <submittedName>
        <fullName evidence="5">Helix-turn-helix domain-containing protein</fullName>
    </submittedName>
</protein>
<dbReference type="Proteomes" id="UP001139157">
    <property type="component" value="Unassembled WGS sequence"/>
</dbReference>
<accession>A0A9X2IWV8</accession>
<keyword evidence="6" id="KW-1185">Reference proteome</keyword>
<dbReference type="SUPFAM" id="SSF46689">
    <property type="entry name" value="Homeodomain-like"/>
    <property type="match status" value="1"/>
</dbReference>
<dbReference type="Gene3D" id="1.10.10.60">
    <property type="entry name" value="Homeodomain-like"/>
    <property type="match status" value="1"/>
</dbReference>
<evidence type="ECO:0000256" key="3">
    <source>
        <dbReference type="ARBA" id="ARBA00023163"/>
    </source>
</evidence>
<dbReference type="Pfam" id="PF12833">
    <property type="entry name" value="HTH_18"/>
    <property type="match status" value="1"/>
</dbReference>
<sequence>MAIVLDTERFELGERADVTAAVLQDVSAPSYVELGVDSGSVRALFEAWQVGEVVVQQSIMSGFRVVRTPRQIRQSPSPVLTLNVQRRNTSHLAHAQTQYEIPPGEMFVMDFDLPYQFDWHGGELTTLFIPLDRLGLSTDTIRAALARPRGTPLYPVVANQICLMGDSGEALQNDAGARELGIACIEMVRGFLRSAAAHRDEDGMALPADILLTQIREYVRRRLSDPDLSAAVIARAHNISVRSLYKLCAGAGFGIEQWIIAQRLEKARAALVDPGERHRPIVVIAHQCGFRDASHFTRRFRAAFGMTPRDWRATVLEPTAGAVSSLLPGTR</sequence>
<dbReference type="EMBL" id="JAMRXG010000007">
    <property type="protein sequence ID" value="MCM6775357.1"/>
    <property type="molecule type" value="Genomic_DNA"/>
</dbReference>
<gene>
    <name evidence="5" type="ORF">NDR86_17940</name>
</gene>
<dbReference type="PROSITE" id="PS01124">
    <property type="entry name" value="HTH_ARAC_FAMILY_2"/>
    <property type="match status" value="1"/>
</dbReference>
<evidence type="ECO:0000313" key="6">
    <source>
        <dbReference type="Proteomes" id="UP001139157"/>
    </source>
</evidence>
<name>A0A9X2IWV8_9NOCA</name>
<evidence type="ECO:0000256" key="2">
    <source>
        <dbReference type="ARBA" id="ARBA00023125"/>
    </source>
</evidence>
<dbReference type="InterPro" id="IPR035418">
    <property type="entry name" value="AraC-bd_2"/>
</dbReference>
<evidence type="ECO:0000256" key="1">
    <source>
        <dbReference type="ARBA" id="ARBA00023015"/>
    </source>
</evidence>
<proteinExistence type="predicted"/>
<dbReference type="InterPro" id="IPR018060">
    <property type="entry name" value="HTH_AraC"/>
</dbReference>